<evidence type="ECO:0000256" key="2">
    <source>
        <dbReference type="ARBA" id="ARBA00047639"/>
    </source>
</evidence>
<dbReference type="Proteomes" id="UP000001949">
    <property type="component" value="Unassembled WGS sequence"/>
</dbReference>
<feature type="binding site" evidence="3">
    <location>
        <position position="177"/>
    </location>
    <ligand>
        <name>L-histidine</name>
        <dbReference type="ChEBI" id="CHEBI:57595"/>
    </ligand>
</feature>
<dbReference type="InterPro" id="IPR041715">
    <property type="entry name" value="HisRS-like_core"/>
</dbReference>
<evidence type="ECO:0000313" key="7">
    <source>
        <dbReference type="Proteomes" id="UP000001949"/>
    </source>
</evidence>
<evidence type="ECO:0000256" key="3">
    <source>
        <dbReference type="PIRSR" id="PIRSR001549-1"/>
    </source>
</evidence>
<keyword evidence="4" id="KW-0812">Transmembrane</keyword>
<keyword evidence="7" id="KW-1185">Reference proteome</keyword>
<gene>
    <name evidence="6" type="ordered locus">TP02_0435</name>
</gene>
<dbReference type="eggNOG" id="KOG1936">
    <property type="taxonomic scope" value="Eukaryota"/>
</dbReference>
<feature type="transmembrane region" description="Helical" evidence="4">
    <location>
        <begin position="6"/>
        <end position="22"/>
    </location>
</feature>
<dbReference type="CDD" id="cd00773">
    <property type="entry name" value="HisRS-like_core"/>
    <property type="match status" value="1"/>
</dbReference>
<evidence type="ECO:0000259" key="5">
    <source>
        <dbReference type="Pfam" id="PF13393"/>
    </source>
</evidence>
<feature type="binding site" evidence="3">
    <location>
        <position position="159"/>
    </location>
    <ligand>
        <name>L-histidine</name>
        <dbReference type="ChEBI" id="CHEBI:57595"/>
    </ligand>
</feature>
<evidence type="ECO:0000256" key="1">
    <source>
        <dbReference type="ARBA" id="ARBA00012815"/>
    </source>
</evidence>
<dbReference type="EMBL" id="AAGK01000002">
    <property type="protein sequence ID" value="EAN32718.1"/>
    <property type="molecule type" value="Genomic_DNA"/>
</dbReference>
<feature type="domain" description="Class II Histidinyl-tRNA synthetase (HisRS)-like catalytic core" evidence="5">
    <location>
        <begin position="52"/>
        <end position="367"/>
    </location>
</feature>
<protein>
    <recommendedName>
        <fullName evidence="1">histidine--tRNA ligase</fullName>
        <ecNumber evidence="1">6.1.1.21</ecNumber>
    </recommendedName>
</protein>
<keyword evidence="4" id="KW-0472">Membrane</keyword>
<feature type="binding site" evidence="3">
    <location>
        <begin position="125"/>
        <end position="127"/>
    </location>
    <ligand>
        <name>L-histidine</name>
        <dbReference type="ChEBI" id="CHEBI:57595"/>
    </ligand>
</feature>
<dbReference type="STRING" id="5875.Q4N555"/>
<dbReference type="OMA" id="NYRAICG"/>
<dbReference type="PANTHER" id="PTHR43707">
    <property type="entry name" value="HISTIDYL-TRNA SYNTHETASE"/>
    <property type="match status" value="1"/>
</dbReference>
<dbReference type="GO" id="GO:0006427">
    <property type="term" value="P:histidyl-tRNA aminoacylation"/>
    <property type="evidence" value="ECO:0007669"/>
    <property type="project" value="TreeGrafter"/>
</dbReference>
<dbReference type="PIRSF" id="PIRSF001549">
    <property type="entry name" value="His-tRNA_synth"/>
    <property type="match status" value="1"/>
</dbReference>
<keyword evidence="4" id="KW-1133">Transmembrane helix</keyword>
<dbReference type="Gene3D" id="3.30.930.10">
    <property type="entry name" value="Bira Bifunctional Protein, Domain 2"/>
    <property type="match status" value="1"/>
</dbReference>
<dbReference type="SUPFAM" id="SSF55681">
    <property type="entry name" value="Class II aaRS and biotin synthetases"/>
    <property type="match status" value="1"/>
</dbReference>
<sequence length="508" mass="59956">MPFNLFKFYVFIFLIFYRIYSFNHRNLSTHRFCSNLYQFLRQNQRNLHSIRGTQSYLPPEQRIQKWLQNKWELTSKNFGFQEYSMPVLTHTSLFLDINTPKDNEHYKELYSFKDRKGRNLSLRGDITPQFMNMLTSYYSNKRVPSHNILKWYTIADCWRYERPGLGRRRNHLQWNADIVGISDIQVEVELISMLIHFLKSVGLSHEDVVISLNHRNVIPGILTLLGFSNYSSDWFYQFSKTLDKYKKIPKEEFNKLLIELKFTPEQCSGLEEILETSRTLEEIQRIFNPEDIQELKQLVHLLTEKGYSNWINIDLTIVRGNDYYTGLVFECFDRNRKLSRSIAGGGRYDNYFNHCDPRLKYSAGFAMGNIAILDLLKHKGVNINSEEPVDVVVFTPNYTRNNCEQKVETDTDQTLPCSKSQRMCLYNLMDLLRTNDISVYQYYKTSRLMKALKFADNSMAKFVVMPLLHNGNEVIVLRDMNTGEQDFFNPSDDKLGAKIVEKLRNQNI</sequence>
<dbReference type="FunCoup" id="Q4N555">
    <property type="interactions" value="23"/>
</dbReference>
<comment type="caution">
    <text evidence="6">The sequence shown here is derived from an EMBL/GenBank/DDBJ whole genome shotgun (WGS) entry which is preliminary data.</text>
</comment>
<dbReference type="GO" id="GO:0005737">
    <property type="term" value="C:cytoplasm"/>
    <property type="evidence" value="ECO:0007669"/>
    <property type="project" value="InterPro"/>
</dbReference>
<dbReference type="Pfam" id="PF13393">
    <property type="entry name" value="tRNA-synt_His"/>
    <property type="match status" value="1"/>
</dbReference>
<accession>Q4N555</accession>
<keyword evidence="6" id="KW-0436">Ligase</keyword>
<evidence type="ECO:0000313" key="6">
    <source>
        <dbReference type="EMBL" id="EAN32718.1"/>
    </source>
</evidence>
<evidence type="ECO:0000256" key="4">
    <source>
        <dbReference type="SAM" id="Phobius"/>
    </source>
</evidence>
<dbReference type="GeneID" id="3501417"/>
<dbReference type="PANTHER" id="PTHR43707:SF1">
    <property type="entry name" value="HISTIDINE--TRNA LIGASE, MITOCHONDRIAL-RELATED"/>
    <property type="match status" value="1"/>
</dbReference>
<organism evidence="6 7">
    <name type="scientific">Theileria parva</name>
    <name type="common">East coast fever infection agent</name>
    <dbReference type="NCBI Taxonomy" id="5875"/>
    <lineage>
        <taxon>Eukaryota</taxon>
        <taxon>Sar</taxon>
        <taxon>Alveolata</taxon>
        <taxon>Apicomplexa</taxon>
        <taxon>Aconoidasida</taxon>
        <taxon>Piroplasmida</taxon>
        <taxon>Theileriidae</taxon>
        <taxon>Theileria</taxon>
    </lineage>
</organism>
<dbReference type="GO" id="GO:0004821">
    <property type="term" value="F:histidine-tRNA ligase activity"/>
    <property type="evidence" value="ECO:0007669"/>
    <property type="project" value="UniProtKB-EC"/>
</dbReference>
<dbReference type="InParanoid" id="Q4N555"/>
<name>Q4N555_THEPA</name>
<dbReference type="InterPro" id="IPR045864">
    <property type="entry name" value="aa-tRNA-synth_II/BPL/LPL"/>
</dbReference>
<dbReference type="InterPro" id="IPR004516">
    <property type="entry name" value="HisRS/HisZ"/>
</dbReference>
<dbReference type="KEGG" id="tpv:TP02_0435"/>
<proteinExistence type="predicted"/>
<dbReference type="EC" id="6.1.1.21" evidence="1"/>
<keyword evidence="6" id="KW-0030">Aminoacyl-tRNA synthetase</keyword>
<reference evidence="6 7" key="1">
    <citation type="journal article" date="2005" name="Science">
        <title>Genome sequence of Theileria parva, a bovine pathogen that transforms lymphocytes.</title>
        <authorList>
            <person name="Gardner M.J."/>
            <person name="Bishop R."/>
            <person name="Shah T."/>
            <person name="de Villiers E.P."/>
            <person name="Carlton J.M."/>
            <person name="Hall N."/>
            <person name="Ren Q."/>
            <person name="Paulsen I.T."/>
            <person name="Pain A."/>
            <person name="Berriman M."/>
            <person name="Wilson R.J.M."/>
            <person name="Sato S."/>
            <person name="Ralph S.A."/>
            <person name="Mann D.J."/>
            <person name="Xiong Z."/>
            <person name="Shallom S.J."/>
            <person name="Weidman J."/>
            <person name="Jiang L."/>
            <person name="Lynn J."/>
            <person name="Weaver B."/>
            <person name="Shoaibi A."/>
            <person name="Domingo A.R."/>
            <person name="Wasawo D."/>
            <person name="Crabtree J."/>
            <person name="Wortman J.R."/>
            <person name="Haas B."/>
            <person name="Angiuoli S.V."/>
            <person name="Creasy T.H."/>
            <person name="Lu C."/>
            <person name="Suh B."/>
            <person name="Silva J.C."/>
            <person name="Utterback T.R."/>
            <person name="Feldblyum T.V."/>
            <person name="Pertea M."/>
            <person name="Allen J."/>
            <person name="Nierman W.C."/>
            <person name="Taracha E.L.N."/>
            <person name="Salzberg S.L."/>
            <person name="White O.R."/>
            <person name="Fitzhugh H.A."/>
            <person name="Morzaria S."/>
            <person name="Venter J.C."/>
            <person name="Fraser C.M."/>
            <person name="Nene V."/>
        </authorList>
    </citation>
    <scope>NUCLEOTIDE SEQUENCE [LARGE SCALE GENOMIC DNA]</scope>
    <source>
        <strain evidence="6 7">Muguga</strain>
    </source>
</reference>
<dbReference type="VEuPathDB" id="PiroplasmaDB:TpMuguga_02g00435"/>
<feature type="binding site" evidence="3">
    <location>
        <begin position="323"/>
        <end position="324"/>
    </location>
    <ligand>
        <name>L-histidine</name>
        <dbReference type="ChEBI" id="CHEBI:57595"/>
    </ligand>
</feature>
<dbReference type="AlphaFoldDB" id="Q4N555"/>
<feature type="binding site" evidence="3">
    <location>
        <position position="173"/>
    </location>
    <ligand>
        <name>L-histidine</name>
        <dbReference type="ChEBI" id="CHEBI:57595"/>
    </ligand>
</feature>
<feature type="binding site" evidence="3">
    <location>
        <position position="319"/>
    </location>
    <ligand>
        <name>L-histidine</name>
        <dbReference type="ChEBI" id="CHEBI:57595"/>
    </ligand>
</feature>
<comment type="catalytic activity">
    <reaction evidence="2">
        <text>tRNA(His) + L-histidine + ATP = L-histidyl-tRNA(His) + AMP + diphosphate + H(+)</text>
        <dbReference type="Rhea" id="RHEA:17313"/>
        <dbReference type="Rhea" id="RHEA-COMP:9665"/>
        <dbReference type="Rhea" id="RHEA-COMP:9689"/>
        <dbReference type="ChEBI" id="CHEBI:15378"/>
        <dbReference type="ChEBI" id="CHEBI:30616"/>
        <dbReference type="ChEBI" id="CHEBI:33019"/>
        <dbReference type="ChEBI" id="CHEBI:57595"/>
        <dbReference type="ChEBI" id="CHEBI:78442"/>
        <dbReference type="ChEBI" id="CHEBI:78527"/>
        <dbReference type="ChEBI" id="CHEBI:456215"/>
        <dbReference type="EC" id="6.1.1.21"/>
    </reaction>
</comment>